<accession>A0A9D4EI47</accession>
<evidence type="ECO:0000313" key="2">
    <source>
        <dbReference type="Proteomes" id="UP000828390"/>
    </source>
</evidence>
<protein>
    <submittedName>
        <fullName evidence="1">Uncharacterized protein</fullName>
    </submittedName>
</protein>
<dbReference type="EMBL" id="JAIWYP010000008">
    <property type="protein sequence ID" value="KAH3780777.1"/>
    <property type="molecule type" value="Genomic_DNA"/>
</dbReference>
<dbReference type="Proteomes" id="UP000828390">
    <property type="component" value="Unassembled WGS sequence"/>
</dbReference>
<reference evidence="1" key="1">
    <citation type="journal article" date="2019" name="bioRxiv">
        <title>The Genome of the Zebra Mussel, Dreissena polymorpha: A Resource for Invasive Species Research.</title>
        <authorList>
            <person name="McCartney M.A."/>
            <person name="Auch B."/>
            <person name="Kono T."/>
            <person name="Mallez S."/>
            <person name="Zhang Y."/>
            <person name="Obille A."/>
            <person name="Becker A."/>
            <person name="Abrahante J.E."/>
            <person name="Garbe J."/>
            <person name="Badalamenti J.P."/>
            <person name="Herman A."/>
            <person name="Mangelson H."/>
            <person name="Liachko I."/>
            <person name="Sullivan S."/>
            <person name="Sone E.D."/>
            <person name="Koren S."/>
            <person name="Silverstein K.A.T."/>
            <person name="Beckman K.B."/>
            <person name="Gohl D.M."/>
        </authorList>
    </citation>
    <scope>NUCLEOTIDE SEQUENCE</scope>
    <source>
        <strain evidence="1">Duluth1</strain>
        <tissue evidence="1">Whole animal</tissue>
    </source>
</reference>
<dbReference type="AlphaFoldDB" id="A0A9D4EI47"/>
<proteinExistence type="predicted"/>
<keyword evidence="2" id="KW-1185">Reference proteome</keyword>
<evidence type="ECO:0000313" key="1">
    <source>
        <dbReference type="EMBL" id="KAH3780777.1"/>
    </source>
</evidence>
<reference evidence="1" key="2">
    <citation type="submission" date="2020-11" db="EMBL/GenBank/DDBJ databases">
        <authorList>
            <person name="McCartney M.A."/>
            <person name="Auch B."/>
            <person name="Kono T."/>
            <person name="Mallez S."/>
            <person name="Becker A."/>
            <person name="Gohl D.M."/>
            <person name="Silverstein K.A.T."/>
            <person name="Koren S."/>
            <person name="Bechman K.B."/>
            <person name="Herman A."/>
            <person name="Abrahante J.E."/>
            <person name="Garbe J."/>
        </authorList>
    </citation>
    <scope>NUCLEOTIDE SEQUENCE</scope>
    <source>
        <strain evidence="1">Duluth1</strain>
        <tissue evidence="1">Whole animal</tissue>
    </source>
</reference>
<sequence>MPTMSPIQPLPLRSPTITSIRLHALLRSPRCSGIGDIVMDDLLPPTREVNTLNGRPCTSNQRGEYFKWTTLYHQPESHDGVLASNLTVSNVEDRDAELEFMCIIVNGKCTCIFYSTYYFEGQTKVLTPLRR</sequence>
<organism evidence="1 2">
    <name type="scientific">Dreissena polymorpha</name>
    <name type="common">Zebra mussel</name>
    <name type="synonym">Mytilus polymorpha</name>
    <dbReference type="NCBI Taxonomy" id="45954"/>
    <lineage>
        <taxon>Eukaryota</taxon>
        <taxon>Metazoa</taxon>
        <taxon>Spiralia</taxon>
        <taxon>Lophotrochozoa</taxon>
        <taxon>Mollusca</taxon>
        <taxon>Bivalvia</taxon>
        <taxon>Autobranchia</taxon>
        <taxon>Heteroconchia</taxon>
        <taxon>Euheterodonta</taxon>
        <taxon>Imparidentia</taxon>
        <taxon>Neoheterodontei</taxon>
        <taxon>Myida</taxon>
        <taxon>Dreissenoidea</taxon>
        <taxon>Dreissenidae</taxon>
        <taxon>Dreissena</taxon>
    </lineage>
</organism>
<name>A0A9D4EI47_DREPO</name>
<comment type="caution">
    <text evidence="1">The sequence shown here is derived from an EMBL/GenBank/DDBJ whole genome shotgun (WGS) entry which is preliminary data.</text>
</comment>
<gene>
    <name evidence="1" type="ORF">DPMN_158599</name>
</gene>